<keyword evidence="5" id="KW-0812">Transmembrane</keyword>
<sequence>MIRKNVKSPYGDDAQHSFQLIEGLSSPLYIYAALWDVTNVRLVSIKVKGYVFRNLLCVLYYSEDKRKPGVYVKPEVKELHTKKSPYKSTAIKCPIKQEDHESAAPLFVGVVEKNLSSPKEKFVVENRGQHNDKEIKMSSNHLGYSRREVPVEFTVCVPALHQVKSAAQLVEKIEISRLLGAGRIVFYNTSISSNVDRVLRMYIKEWVDGRETFQVVVLPWKLPMVNGQPMKIRYYAQQLAIDDCLFRFKRLSKYMTFNDLDEFPVPLKHENWSTLVAERRRLKPRSIGWLFRCSVLNKDRPSPAAGFEDDYVRYGSAILGLTSRDKYVYLPQKRPKLIVDATTIDEMGVHIIFEGNGSTDNLPVDTGLLFHYRDPIEGCTPQIKETRMVDKYGKKLVARFKAAWSKLSGVNLGWTPFQAADKSKCKKSG</sequence>
<keyword evidence="10" id="KW-1185">Reference proteome</keyword>
<dbReference type="PANTHER" id="PTHR21461">
    <property type="entry name" value="GLYCOSYLTRANSFERASE FAMILY 92 PROTEIN"/>
    <property type="match status" value="1"/>
</dbReference>
<dbReference type="Pfam" id="PF01697">
    <property type="entry name" value="Glyco_transf_92"/>
    <property type="match status" value="1"/>
</dbReference>
<evidence type="ECO:0000256" key="3">
    <source>
        <dbReference type="ARBA" id="ARBA00022676"/>
    </source>
</evidence>
<keyword evidence="3 8" id="KW-0328">Glycosyltransferase</keyword>
<comment type="caution">
    <text evidence="9">The sequence shown here is derived from an EMBL/GenBank/DDBJ whole genome shotgun (WGS) entry which is preliminary data.</text>
</comment>
<reference evidence="9 10" key="1">
    <citation type="journal article" date="2021" name="Elife">
        <title>Chloroplast acquisition without the gene transfer in kleptoplastic sea slugs, Plakobranchus ocellatus.</title>
        <authorList>
            <person name="Maeda T."/>
            <person name="Takahashi S."/>
            <person name="Yoshida T."/>
            <person name="Shimamura S."/>
            <person name="Takaki Y."/>
            <person name="Nagai Y."/>
            <person name="Toyoda A."/>
            <person name="Suzuki Y."/>
            <person name="Arimoto A."/>
            <person name="Ishii H."/>
            <person name="Satoh N."/>
            <person name="Nishiyama T."/>
            <person name="Hasebe M."/>
            <person name="Maruyama T."/>
            <person name="Minagawa J."/>
            <person name="Obokata J."/>
            <person name="Shigenobu S."/>
        </authorList>
    </citation>
    <scope>NUCLEOTIDE SEQUENCE [LARGE SCALE GENOMIC DNA]</scope>
</reference>
<evidence type="ECO:0000256" key="7">
    <source>
        <dbReference type="ARBA" id="ARBA00023136"/>
    </source>
</evidence>
<dbReference type="GO" id="GO:0016020">
    <property type="term" value="C:membrane"/>
    <property type="evidence" value="ECO:0007669"/>
    <property type="project" value="UniProtKB-SubCell"/>
</dbReference>
<evidence type="ECO:0000256" key="2">
    <source>
        <dbReference type="ARBA" id="ARBA00007647"/>
    </source>
</evidence>
<comment type="similarity">
    <text evidence="2 8">Belongs to the glycosyltransferase 92 family.</text>
</comment>
<evidence type="ECO:0000313" key="9">
    <source>
        <dbReference type="EMBL" id="GFR99295.1"/>
    </source>
</evidence>
<evidence type="ECO:0000256" key="6">
    <source>
        <dbReference type="ARBA" id="ARBA00022989"/>
    </source>
</evidence>
<organism evidence="9 10">
    <name type="scientific">Elysia marginata</name>
    <dbReference type="NCBI Taxonomy" id="1093978"/>
    <lineage>
        <taxon>Eukaryota</taxon>
        <taxon>Metazoa</taxon>
        <taxon>Spiralia</taxon>
        <taxon>Lophotrochozoa</taxon>
        <taxon>Mollusca</taxon>
        <taxon>Gastropoda</taxon>
        <taxon>Heterobranchia</taxon>
        <taxon>Euthyneura</taxon>
        <taxon>Panpulmonata</taxon>
        <taxon>Sacoglossa</taxon>
        <taxon>Placobranchoidea</taxon>
        <taxon>Plakobranchidae</taxon>
        <taxon>Elysia</taxon>
    </lineage>
</organism>
<evidence type="ECO:0000256" key="1">
    <source>
        <dbReference type="ARBA" id="ARBA00004167"/>
    </source>
</evidence>
<keyword evidence="6" id="KW-1133">Transmembrane helix</keyword>
<dbReference type="InterPro" id="IPR008166">
    <property type="entry name" value="Glyco_transf_92"/>
</dbReference>
<accession>A0AAV4HPB2</accession>
<dbReference type="EMBL" id="BMAT01002121">
    <property type="protein sequence ID" value="GFR99295.1"/>
    <property type="molecule type" value="Genomic_DNA"/>
</dbReference>
<evidence type="ECO:0000313" key="10">
    <source>
        <dbReference type="Proteomes" id="UP000762676"/>
    </source>
</evidence>
<evidence type="ECO:0000256" key="8">
    <source>
        <dbReference type="RuleBase" id="RU366017"/>
    </source>
</evidence>
<dbReference type="GO" id="GO:0016757">
    <property type="term" value="F:glycosyltransferase activity"/>
    <property type="evidence" value="ECO:0007669"/>
    <property type="project" value="UniProtKB-UniRule"/>
</dbReference>
<name>A0AAV4HPB2_9GAST</name>
<dbReference type="Proteomes" id="UP000762676">
    <property type="component" value="Unassembled WGS sequence"/>
</dbReference>
<keyword evidence="4 8" id="KW-0808">Transferase</keyword>
<dbReference type="EC" id="2.4.1.-" evidence="8"/>
<gene>
    <name evidence="9" type="ORF">ElyMa_001040400</name>
</gene>
<keyword evidence="7" id="KW-0472">Membrane</keyword>
<comment type="subcellular location">
    <subcellularLocation>
        <location evidence="1">Membrane</location>
        <topology evidence="1">Single-pass membrane protein</topology>
    </subcellularLocation>
</comment>
<evidence type="ECO:0000256" key="5">
    <source>
        <dbReference type="ARBA" id="ARBA00022692"/>
    </source>
</evidence>
<evidence type="ECO:0000256" key="4">
    <source>
        <dbReference type="ARBA" id="ARBA00022679"/>
    </source>
</evidence>
<dbReference type="AlphaFoldDB" id="A0AAV4HPB2"/>
<dbReference type="PANTHER" id="PTHR21461:SF69">
    <property type="entry name" value="GLYCOSYLTRANSFERASE FAMILY 92 PROTEIN"/>
    <property type="match status" value="1"/>
</dbReference>
<proteinExistence type="inferred from homology"/>
<dbReference type="GO" id="GO:0005737">
    <property type="term" value="C:cytoplasm"/>
    <property type="evidence" value="ECO:0007669"/>
    <property type="project" value="TreeGrafter"/>
</dbReference>
<protein>
    <recommendedName>
        <fullName evidence="8">Glycosyltransferase family 92 protein</fullName>
        <ecNumber evidence="8">2.4.1.-</ecNumber>
    </recommendedName>
</protein>